<name>A0A225VAA9_9STRA</name>
<proteinExistence type="predicted"/>
<dbReference type="Proteomes" id="UP000198211">
    <property type="component" value="Unassembled WGS sequence"/>
</dbReference>
<organism evidence="1 2">
    <name type="scientific">Phytophthora megakarya</name>
    <dbReference type="NCBI Taxonomy" id="4795"/>
    <lineage>
        <taxon>Eukaryota</taxon>
        <taxon>Sar</taxon>
        <taxon>Stramenopiles</taxon>
        <taxon>Oomycota</taxon>
        <taxon>Peronosporomycetes</taxon>
        <taxon>Peronosporales</taxon>
        <taxon>Peronosporaceae</taxon>
        <taxon>Phytophthora</taxon>
    </lineage>
</organism>
<dbReference type="EMBL" id="NBNE01006896">
    <property type="protein sequence ID" value="OWZ01380.1"/>
    <property type="molecule type" value="Genomic_DNA"/>
</dbReference>
<comment type="caution">
    <text evidence="1">The sequence shown here is derived from an EMBL/GenBank/DDBJ whole genome shotgun (WGS) entry which is preliminary data.</text>
</comment>
<evidence type="ECO:0000313" key="1">
    <source>
        <dbReference type="EMBL" id="OWZ01380.1"/>
    </source>
</evidence>
<gene>
    <name evidence="1" type="ORF">PHMEG_00027243</name>
</gene>
<evidence type="ECO:0000313" key="2">
    <source>
        <dbReference type="Proteomes" id="UP000198211"/>
    </source>
</evidence>
<accession>A0A225VAA9</accession>
<sequence length="90" mass="10271">MLLNYSSLKKFIPGTSAYKAKKAAQEEEIQRLFKLPFSFLSNRKATFAKWRNAGKTPKQVKKGLRAGDTVTHDGAKRFANQYAEYLKTLK</sequence>
<keyword evidence="2" id="KW-1185">Reference proteome</keyword>
<reference evidence="2" key="1">
    <citation type="submission" date="2017-03" db="EMBL/GenBank/DDBJ databases">
        <title>Phytopthora megakarya and P. palmivora, two closely related causual agents of cacao black pod achieved similar genome size and gene model numbers by different mechanisms.</title>
        <authorList>
            <person name="Ali S."/>
            <person name="Shao J."/>
            <person name="Larry D.J."/>
            <person name="Kronmiller B."/>
            <person name="Shen D."/>
            <person name="Strem M.D."/>
            <person name="Melnick R.L."/>
            <person name="Guiltinan M.J."/>
            <person name="Tyler B.M."/>
            <person name="Meinhardt L.W."/>
            <person name="Bailey B.A."/>
        </authorList>
    </citation>
    <scope>NUCLEOTIDE SEQUENCE [LARGE SCALE GENOMIC DNA]</scope>
    <source>
        <strain evidence="2">zdho120</strain>
    </source>
</reference>
<protein>
    <submittedName>
        <fullName evidence="1">Beta-lactamase</fullName>
    </submittedName>
</protein>
<dbReference type="AlphaFoldDB" id="A0A225VAA9"/>